<dbReference type="GO" id="GO:0016747">
    <property type="term" value="F:acyltransferase activity, transferring groups other than amino-acyl groups"/>
    <property type="evidence" value="ECO:0007669"/>
    <property type="project" value="InterPro"/>
</dbReference>
<dbReference type="EMBL" id="LRQB01000008">
    <property type="protein sequence ID" value="KXA22545.1"/>
    <property type="molecule type" value="Genomic_DNA"/>
</dbReference>
<dbReference type="PATRIC" id="fig|2702.100.peg.256"/>
<dbReference type="PROSITE" id="PS51186">
    <property type="entry name" value="GNAT"/>
    <property type="match status" value="1"/>
</dbReference>
<comment type="catalytic activity">
    <reaction evidence="5">
        <text>glycyl-tRNA(Gly) + acetyl-CoA = N-acetylglycyl-tRNA(Gly) + CoA + H(+)</text>
        <dbReference type="Rhea" id="RHEA:81867"/>
        <dbReference type="Rhea" id="RHEA-COMP:9683"/>
        <dbReference type="Rhea" id="RHEA-COMP:19766"/>
        <dbReference type="ChEBI" id="CHEBI:15378"/>
        <dbReference type="ChEBI" id="CHEBI:57287"/>
        <dbReference type="ChEBI" id="CHEBI:57288"/>
        <dbReference type="ChEBI" id="CHEBI:78522"/>
        <dbReference type="ChEBI" id="CHEBI:232036"/>
    </reaction>
</comment>
<reference evidence="7 8" key="1">
    <citation type="submission" date="2016-01" db="EMBL/GenBank/DDBJ databases">
        <authorList>
            <person name="Oliw E.H."/>
        </authorList>
    </citation>
    <scope>NUCLEOTIDE SEQUENCE [LARGE SCALE GENOMIC DNA]</scope>
    <source>
        <strain evidence="7 8">PSS_7772B</strain>
    </source>
</reference>
<keyword evidence="2" id="KW-1277">Toxin-antitoxin system</keyword>
<dbReference type="PANTHER" id="PTHR36449">
    <property type="entry name" value="ACETYLTRANSFERASE-RELATED"/>
    <property type="match status" value="1"/>
</dbReference>
<dbReference type="InterPro" id="IPR016181">
    <property type="entry name" value="Acyl_CoA_acyltransferase"/>
</dbReference>
<dbReference type="PANTHER" id="PTHR36449:SF1">
    <property type="entry name" value="ACETYLTRANSFERASE"/>
    <property type="match status" value="1"/>
</dbReference>
<dbReference type="Proteomes" id="UP000070687">
    <property type="component" value="Unassembled WGS sequence"/>
</dbReference>
<evidence type="ECO:0000256" key="4">
    <source>
        <dbReference type="ARBA" id="ARBA00023315"/>
    </source>
</evidence>
<evidence type="ECO:0000259" key="6">
    <source>
        <dbReference type="PROSITE" id="PS51186"/>
    </source>
</evidence>
<dbReference type="Pfam" id="PF00583">
    <property type="entry name" value="Acetyltransf_1"/>
    <property type="match status" value="1"/>
</dbReference>
<sequence>MMAVRLWTRIINLDYSVDLDSFHCDEPELDIWVHRDALEQQEESSCAVHVALDDSDEVIGIFTLSSYYLQHRVIPQQTKDDTNLSGNIPCVLLGRLAVNKEYQGQSQGSLLVKEAIQRARKNSVNVGCRFLYTQALNDDLIDWYRKLGFISLPRNPRNMLFDLKSQKQ</sequence>
<proteinExistence type="predicted"/>
<keyword evidence="3" id="KW-0808">Transferase</keyword>
<evidence type="ECO:0000256" key="2">
    <source>
        <dbReference type="ARBA" id="ARBA00022649"/>
    </source>
</evidence>
<keyword evidence="1" id="KW-0678">Repressor</keyword>
<evidence type="ECO:0000256" key="5">
    <source>
        <dbReference type="ARBA" id="ARBA00049880"/>
    </source>
</evidence>
<evidence type="ECO:0000313" key="7">
    <source>
        <dbReference type="EMBL" id="KXA22545.1"/>
    </source>
</evidence>
<dbReference type="InterPro" id="IPR000182">
    <property type="entry name" value="GNAT_dom"/>
</dbReference>
<dbReference type="SUPFAM" id="SSF55729">
    <property type="entry name" value="Acyl-CoA N-acyltransferases (Nat)"/>
    <property type="match status" value="1"/>
</dbReference>
<evidence type="ECO:0000256" key="3">
    <source>
        <dbReference type="ARBA" id="ARBA00022679"/>
    </source>
</evidence>
<dbReference type="OrthoDB" id="9799147at2"/>
<comment type="caution">
    <text evidence="7">The sequence shown here is derived from an EMBL/GenBank/DDBJ whole genome shotgun (WGS) entry which is preliminary data.</text>
</comment>
<keyword evidence="4" id="KW-0012">Acyltransferase</keyword>
<name>A0A133P217_GARVA</name>
<evidence type="ECO:0000256" key="1">
    <source>
        <dbReference type="ARBA" id="ARBA00022491"/>
    </source>
</evidence>
<accession>A0A133P217</accession>
<feature type="domain" description="N-acetyltransferase" evidence="6">
    <location>
        <begin position="2"/>
        <end position="164"/>
    </location>
</feature>
<gene>
    <name evidence="7" type="ORF">HMPREF3208_00273</name>
</gene>
<protein>
    <submittedName>
        <fullName evidence="7">Toxin-antitoxin system, toxin component, GNAT domain protein</fullName>
    </submittedName>
</protein>
<evidence type="ECO:0000313" key="8">
    <source>
        <dbReference type="Proteomes" id="UP000070687"/>
    </source>
</evidence>
<dbReference type="Gene3D" id="3.40.630.30">
    <property type="match status" value="1"/>
</dbReference>
<organism evidence="7 8">
    <name type="scientific">Gardnerella vaginalis</name>
    <dbReference type="NCBI Taxonomy" id="2702"/>
    <lineage>
        <taxon>Bacteria</taxon>
        <taxon>Bacillati</taxon>
        <taxon>Actinomycetota</taxon>
        <taxon>Actinomycetes</taxon>
        <taxon>Bifidobacteriales</taxon>
        <taxon>Bifidobacteriaceae</taxon>
        <taxon>Gardnerella</taxon>
    </lineage>
</organism>
<dbReference type="CDD" id="cd04301">
    <property type="entry name" value="NAT_SF"/>
    <property type="match status" value="1"/>
</dbReference>
<dbReference type="AlphaFoldDB" id="A0A133P217"/>